<feature type="transmembrane region" description="Helical" evidence="9">
    <location>
        <begin position="658"/>
        <end position="680"/>
    </location>
</feature>
<keyword evidence="2 9" id="KW-0812">Transmembrane</keyword>
<feature type="compositionally biased region" description="Pro residues" evidence="8">
    <location>
        <begin position="171"/>
        <end position="180"/>
    </location>
</feature>
<dbReference type="GO" id="GO:0016020">
    <property type="term" value="C:membrane"/>
    <property type="evidence" value="ECO:0000318"/>
    <property type="project" value="GO_Central"/>
</dbReference>
<keyword evidence="4 9" id="KW-1133">Transmembrane helix</keyword>
<reference evidence="12" key="2">
    <citation type="journal article" date="2018" name="Plant J.">
        <title>The Sorghum bicolor reference genome: improved assembly, gene annotations, a transcriptome atlas, and signatures of genome organization.</title>
        <authorList>
            <person name="McCormick R.F."/>
            <person name="Truong S.K."/>
            <person name="Sreedasyam A."/>
            <person name="Jenkins J."/>
            <person name="Shu S."/>
            <person name="Sims D."/>
            <person name="Kennedy M."/>
            <person name="Amirebrahimi M."/>
            <person name="Weers B.D."/>
            <person name="McKinley B."/>
            <person name="Mattison A."/>
            <person name="Morishige D.T."/>
            <person name="Grimwood J."/>
            <person name="Schmutz J."/>
            <person name="Mullet J.E."/>
        </authorList>
    </citation>
    <scope>NUCLEOTIDE SEQUENCE [LARGE SCALE GENOMIC DNA]</scope>
    <source>
        <strain evidence="12">cv. BTx623</strain>
    </source>
</reference>
<evidence type="ECO:0000256" key="3">
    <source>
        <dbReference type="ARBA" id="ARBA00022737"/>
    </source>
</evidence>
<evidence type="ECO:0000259" key="10">
    <source>
        <dbReference type="Pfam" id="PF13962"/>
    </source>
</evidence>
<dbReference type="Gramene" id="EER87700">
    <property type="protein sequence ID" value="EER87700"/>
    <property type="gene ID" value="SORBI_3010G004500"/>
</dbReference>
<keyword evidence="12" id="KW-1185">Reference proteome</keyword>
<organism evidence="11 12">
    <name type="scientific">Sorghum bicolor</name>
    <name type="common">Sorghum</name>
    <name type="synonym">Sorghum vulgare</name>
    <dbReference type="NCBI Taxonomy" id="4558"/>
    <lineage>
        <taxon>Eukaryota</taxon>
        <taxon>Viridiplantae</taxon>
        <taxon>Streptophyta</taxon>
        <taxon>Embryophyta</taxon>
        <taxon>Tracheophyta</taxon>
        <taxon>Spermatophyta</taxon>
        <taxon>Magnoliopsida</taxon>
        <taxon>Liliopsida</taxon>
        <taxon>Poales</taxon>
        <taxon>Poaceae</taxon>
        <taxon>PACMAD clade</taxon>
        <taxon>Panicoideae</taxon>
        <taxon>Andropogonodae</taxon>
        <taxon>Andropogoneae</taxon>
        <taxon>Sorghinae</taxon>
        <taxon>Sorghum</taxon>
    </lineage>
</organism>
<dbReference type="InParanoid" id="C5Z258"/>
<dbReference type="Pfam" id="PF12796">
    <property type="entry name" value="Ank_2"/>
    <property type="match status" value="1"/>
</dbReference>
<keyword evidence="3" id="KW-0677">Repeat</keyword>
<dbReference type="EMBL" id="CM000769">
    <property type="protein sequence ID" value="EER87700.3"/>
    <property type="molecule type" value="Genomic_DNA"/>
</dbReference>
<protein>
    <recommendedName>
        <fullName evidence="10">PGG domain-containing protein</fullName>
    </recommendedName>
</protein>
<evidence type="ECO:0000313" key="12">
    <source>
        <dbReference type="Proteomes" id="UP000000768"/>
    </source>
</evidence>
<dbReference type="AlphaFoldDB" id="C5Z258"/>
<feature type="repeat" description="ANK" evidence="7">
    <location>
        <begin position="424"/>
        <end position="456"/>
    </location>
</feature>
<dbReference type="InterPro" id="IPR002110">
    <property type="entry name" value="Ankyrin_rpt"/>
</dbReference>
<dbReference type="SMART" id="SM00248">
    <property type="entry name" value="ANK"/>
    <property type="match status" value="9"/>
</dbReference>
<feature type="region of interest" description="Disordered" evidence="8">
    <location>
        <begin position="58"/>
        <end position="86"/>
    </location>
</feature>
<feature type="transmembrane region" description="Helical" evidence="9">
    <location>
        <begin position="726"/>
        <end position="745"/>
    </location>
</feature>
<dbReference type="PANTHER" id="PTHR24186">
    <property type="entry name" value="PROTEIN PHOSPHATASE 1 REGULATORY SUBUNIT"/>
    <property type="match status" value="1"/>
</dbReference>
<feature type="transmembrane region" description="Helical" evidence="9">
    <location>
        <begin position="766"/>
        <end position="790"/>
    </location>
</feature>
<evidence type="ECO:0000313" key="11">
    <source>
        <dbReference type="EMBL" id="EER87700.3"/>
    </source>
</evidence>
<feature type="transmembrane region" description="Helical" evidence="9">
    <location>
        <begin position="692"/>
        <end position="720"/>
    </location>
</feature>
<dbReference type="FunCoup" id="C5Z258">
    <property type="interactions" value="116"/>
</dbReference>
<evidence type="ECO:0000256" key="2">
    <source>
        <dbReference type="ARBA" id="ARBA00022692"/>
    </source>
</evidence>
<dbReference type="STRING" id="4558.C5Z258"/>
<feature type="domain" description="PGG" evidence="10">
    <location>
        <begin position="610"/>
        <end position="718"/>
    </location>
</feature>
<evidence type="ECO:0000256" key="8">
    <source>
        <dbReference type="SAM" id="MobiDB-lite"/>
    </source>
</evidence>
<evidence type="ECO:0000256" key="4">
    <source>
        <dbReference type="ARBA" id="ARBA00022989"/>
    </source>
</evidence>
<dbReference type="HOGENOM" id="CLU_000134_36_5_1"/>
<keyword evidence="6 9" id="KW-0472">Membrane</keyword>
<sequence length="806" mass="86096">MAAVAAGNESELQSAAAVEPPLTTAAAAADARALATLDPQLLMAARRGNSKALKDLLQLDDDDQQGEDTHGRINDEGSGTPQPTTAAAASTTTSVAVAPSISPPHVIVEVDPRRLDAVAAHLPPPPQPVPVPVLDEDGVTTEEGSLLVHSEEIVEQVVVEPPPRPHDDDAAPPPARQPPAAAPAVILDEDGVTMEGDSLLHVVAACGDTQEFLDCVDVVVRNKEKKSGAGAGGTAKRRALLEARNNKGDTPLHCAAGAGNAHMITRLVDLMANTADDDEATTVAAAKLAFLRMQNECGETALHQAIRAAAANHKLINEVACWACIEELMAMDPELACIPHEDGASPLYLAISLGEVGIAQHLYVQSKGKLSYSGPDGRNVLHAAVYFDRALCKVLEWLEDTKPKEDSSSSVCLVSQLTRQREYNGSTPFHLAASMGWCDVARVLLDANESTAYQADDQGSYPIHVAAWADNSLGVVKLLLERCPDCATLRDAQGRTFLHVAAEKERLAVDNNGDTALHSAVRTGNLAVFNCLFRNRQVRLNVANKDGMTPLDLSWTMIPEGFHYGLNPINIVHWSLVAAGARYSRGRSSLAFFAEKYMPKREAYTDEESKKYTEATQVMSIVTALIATVTFASAFTLPGGYRSADGQPVFAGSYAFDAFILADTLAFICSISATCTLVYAGVPAVDSALRHWYFTLSVVLLQSAARSLVAAFGLGLYLLLAHTATATATAIAAFAIVLASSLYGHMEAWRIIRMAAMVRARIGTPLRAALIYLGAISLQVLAHFWSYVIIFGLPAIRKRVHQNQLI</sequence>
<dbReference type="Gene3D" id="1.25.40.20">
    <property type="entry name" value="Ankyrin repeat-containing domain"/>
    <property type="match status" value="3"/>
</dbReference>
<feature type="repeat" description="ANK" evidence="7">
    <location>
        <begin position="247"/>
        <end position="279"/>
    </location>
</feature>
<dbReference type="SUPFAM" id="SSF48403">
    <property type="entry name" value="Ankyrin repeat"/>
    <property type="match status" value="2"/>
</dbReference>
<reference evidence="11 12" key="1">
    <citation type="journal article" date="2009" name="Nature">
        <title>The Sorghum bicolor genome and the diversification of grasses.</title>
        <authorList>
            <person name="Paterson A.H."/>
            <person name="Bowers J.E."/>
            <person name="Bruggmann R."/>
            <person name="Dubchak I."/>
            <person name="Grimwood J."/>
            <person name="Gundlach H."/>
            <person name="Haberer G."/>
            <person name="Hellsten U."/>
            <person name="Mitros T."/>
            <person name="Poliakov A."/>
            <person name="Schmutz J."/>
            <person name="Spannagl M."/>
            <person name="Tang H."/>
            <person name="Wang X."/>
            <person name="Wicker T."/>
            <person name="Bharti A.K."/>
            <person name="Chapman J."/>
            <person name="Feltus F.A."/>
            <person name="Gowik U."/>
            <person name="Grigoriev I.V."/>
            <person name="Lyons E."/>
            <person name="Maher C.A."/>
            <person name="Martis M."/>
            <person name="Narechania A."/>
            <person name="Otillar R.P."/>
            <person name="Penning B.W."/>
            <person name="Salamov A.A."/>
            <person name="Wang Y."/>
            <person name="Zhang L."/>
            <person name="Carpita N.C."/>
            <person name="Freeling M."/>
            <person name="Gingle A.R."/>
            <person name="Hash C.T."/>
            <person name="Keller B."/>
            <person name="Klein P."/>
            <person name="Kresovich S."/>
            <person name="McCann M.C."/>
            <person name="Ming R."/>
            <person name="Peterson D.G."/>
            <person name="Mehboob-ur-Rahman"/>
            <person name="Ware D."/>
            <person name="Westhoff P."/>
            <person name="Mayer K.F."/>
            <person name="Messing J."/>
            <person name="Rokhsar D.S."/>
        </authorList>
    </citation>
    <scope>NUCLEOTIDE SEQUENCE [LARGE SCALE GENOMIC DNA]</scope>
    <source>
        <strain evidence="12">cv. BTx623</strain>
    </source>
</reference>
<evidence type="ECO:0000256" key="1">
    <source>
        <dbReference type="ARBA" id="ARBA00004141"/>
    </source>
</evidence>
<dbReference type="PROSITE" id="PS50297">
    <property type="entry name" value="ANK_REP_REGION"/>
    <property type="match status" value="2"/>
</dbReference>
<dbReference type="OMA" id="ICSCMAT"/>
<dbReference type="InterPro" id="IPR036770">
    <property type="entry name" value="Ankyrin_rpt-contain_sf"/>
</dbReference>
<evidence type="ECO:0000256" key="9">
    <source>
        <dbReference type="SAM" id="Phobius"/>
    </source>
</evidence>
<accession>C5Z258</accession>
<dbReference type="Pfam" id="PF13962">
    <property type="entry name" value="PGG"/>
    <property type="match status" value="1"/>
</dbReference>
<evidence type="ECO:0000256" key="6">
    <source>
        <dbReference type="ARBA" id="ARBA00023136"/>
    </source>
</evidence>
<gene>
    <name evidence="11" type="ORF">SORBI_3010G004500</name>
</gene>
<keyword evidence="5 7" id="KW-0040">ANK repeat</keyword>
<name>C5Z258_SORBI</name>
<dbReference type="PANTHER" id="PTHR24186:SF50">
    <property type="entry name" value="ANKYRIN REPEAT-CONTAINING PROTEIN ITN1-LIKE ISOFORM X1"/>
    <property type="match status" value="1"/>
</dbReference>
<feature type="transmembrane region" description="Helical" evidence="9">
    <location>
        <begin position="618"/>
        <end position="638"/>
    </location>
</feature>
<feature type="region of interest" description="Disordered" evidence="8">
    <location>
        <begin position="160"/>
        <end position="180"/>
    </location>
</feature>
<comment type="subcellular location">
    <subcellularLocation>
        <location evidence="1">Membrane</location>
        <topology evidence="1">Multi-pass membrane protein</topology>
    </subcellularLocation>
</comment>
<proteinExistence type="predicted"/>
<dbReference type="Proteomes" id="UP000000768">
    <property type="component" value="Chromosome 10"/>
</dbReference>
<evidence type="ECO:0000256" key="7">
    <source>
        <dbReference type="PROSITE-ProRule" id="PRU00023"/>
    </source>
</evidence>
<dbReference type="InterPro" id="IPR026961">
    <property type="entry name" value="PGG_dom"/>
</dbReference>
<dbReference type="PROSITE" id="PS50088">
    <property type="entry name" value="ANK_REPEAT"/>
    <property type="match status" value="2"/>
</dbReference>
<evidence type="ECO:0000256" key="5">
    <source>
        <dbReference type="ARBA" id="ARBA00023043"/>
    </source>
</evidence>
<dbReference type="Pfam" id="PF00023">
    <property type="entry name" value="Ank"/>
    <property type="match status" value="1"/>
</dbReference>